<dbReference type="PANTHER" id="PTHR37469">
    <property type="entry name" value="CELLOBIONIC ACID PHOSPHORYLASE-RELATED"/>
    <property type="match status" value="1"/>
</dbReference>
<dbReference type="CDD" id="cd11756">
    <property type="entry name" value="GH94N_ChvB_NdvB_1_like"/>
    <property type="match status" value="1"/>
</dbReference>
<dbReference type="InterPro" id="IPR011013">
    <property type="entry name" value="Gal_mutarotase_sf_dom"/>
</dbReference>
<keyword evidence="2" id="KW-0808">Transferase</keyword>
<keyword evidence="3" id="KW-1133">Transmembrane helix</keyword>
<dbReference type="InterPro" id="IPR037820">
    <property type="entry name" value="GH94N_NdvB"/>
</dbReference>
<dbReference type="SMART" id="SM01068">
    <property type="entry name" value="CBM_X"/>
    <property type="match status" value="2"/>
</dbReference>
<evidence type="ECO:0000259" key="7">
    <source>
        <dbReference type="Pfam" id="PF17167"/>
    </source>
</evidence>
<feature type="domain" description="Glycoside hydrolase family 65 C-terminal" evidence="4">
    <location>
        <begin position="2827"/>
        <end position="2863"/>
    </location>
</feature>
<organism evidence="8 9">
    <name type="scientific">Herbaspirillum chlorophenolicum</name>
    <dbReference type="NCBI Taxonomy" id="211589"/>
    <lineage>
        <taxon>Bacteria</taxon>
        <taxon>Pseudomonadati</taxon>
        <taxon>Pseudomonadota</taxon>
        <taxon>Betaproteobacteria</taxon>
        <taxon>Burkholderiales</taxon>
        <taxon>Oxalobacteraceae</taxon>
        <taxon>Herbaspirillum</taxon>
    </lineage>
</organism>
<dbReference type="InterPro" id="IPR019282">
    <property type="entry name" value="Glycoamylase-like_cons_dom"/>
</dbReference>
<dbReference type="RefSeq" id="WP_402700003.1">
    <property type="nucleotide sequence ID" value="NZ_JBIUZV010000004.1"/>
</dbReference>
<keyword evidence="9" id="KW-1185">Reference proteome</keyword>
<keyword evidence="1" id="KW-0328">Glycosyltransferase</keyword>
<dbReference type="CDD" id="cd11753">
    <property type="entry name" value="GH94N_ChvB_NdvB_2_like"/>
    <property type="match status" value="1"/>
</dbReference>
<feature type="domain" description="Glycoamylase-like" evidence="6">
    <location>
        <begin position="1357"/>
        <end position="1551"/>
    </location>
</feature>
<sequence>MEQHGRILARAHRLSTAVGPDMLLPRLADNQLLIASTCGLLTDAIKAGRQVTPAAEWLLDNYYLVDEQIRIAKHHLPKNYSKALPRLENSRAEGNPRVYDIALETISHGDGRVDPEILSRFVASYQQVTALNLGELWAIPIMLRLALIENLRRVAARLAITRQHRNLAHYWVDAMMEVAEKKPTELILLVADMARSEPALESSFVAEMVRRLQGQGPTLALPLTWLSQRLAASGDSVEDLIQREGQRQAADQVSISNSIGSLRFLGSMDWREFVETMSAVEHTLRKDPMDVYARMDFSTRDRYRHAVEKIARHGRLQENDVAGKAIELARQAREQVGAADRRSHVGYYLIGAGRLSLEDSSGIGASWRTWLRRAAAKWPLSIYLGGMLLATLLVWSLVLLVALHAGAQGWHPAWLILFGVLVLLPASQVAQAIVNGLVPLWVTPSLLPRMDLSGGIVPESGTLVVVPSLLHTAAGVEELIDALEVRFLANQDRHLRFCLLTDYGDADTEHAAGDRILVETARQHIDRLNRKYPRKGGDYFLLLHRSRQWNANEGVWMGYERKRGKLGALNALLKDAVQDSFAVILGDIEGLGNIRYVITLDTDTELPRDAARKLVATMAHPLNRPVFDRQRNIIVDGYGILQPRIAVGTPSPNASQFELLYGGDAGIDPYTRAVSDIYQDLFGEGSFTGKGIYDVDAFEQVMRGRMPENRILSHDLLEGCYVRCGLLSDVQLNEHYPSRYSVDAHRQHRWIRGDWQVAAWMMPSVPVRFDATTGRLHREANPLSLLSRWKLFDNLRRSLAAPALIAIPLIGWLFLTDGWLWTLCLLAMVFIPTVLSLLLNLIKVPGDASLSQHMAVSTRGTLVHLLHGVLALSLLPYEAWYRIDAIVRTQWRLHLSHRKMLEWRSSNEIGLHASNHLRSCCLTMWQPPVLALAMAGYLVVMHPLVLVAASPILLLWWGAPYIVFRLSQPIPQHKATLDDEQTRYLGALSRKIWLFFETYAGPADNWLPPDNFQEHPAEVLARRTSPTNIGLSLLANLSACDFGYISGGKLIERTQQTFQTLGSLERYQGHFYNWYDTQSLRPLAPAYVSTVDSGNLAGHLLTLAPGLVALIDAPLLHPRLFSGIRETSAILCKMVADTALPLPAPFSAALDAACGLEPSDGAGTLHALQRLSQQAQDFNEQWQLAANDAGASGAVSGASTSRIGEAARQSLIRPWTHALASQCREALAELEALAPWLAAVASPGWDAEFPAIFSLLNVPLSLGYIAQLDTLAHTGFDTALREGASQRAADLGHLHRQVQAASALAASRIRQIGTLAMQANEFARMEYGFLYDPSTHLLAIGYNVSEHRRDAGSYDLLASEARLATFVGIAQGQLPQDSWFALGRQLTLADGKPILLSWSGSMFEYLMPLLVMPTFRGTLLNQTYDAVVARQIAYGAQRGVYWGMSESGYNAFDAGLNYQYRTFGIPGLGFKRGLSDDLVVAPYAAMMALMVSPQMACRNLQEMSAAGLEGRYGLYEAIDYTPSRLLRGQSHAVVRSFMAHHQGMGLLSLAYLLLDRPMQKRFASVPLFQATMSLLHERVPKAGINYAMTPDLTDARAAQDDPDLHVRISHRPDPQVPEVQLLSNGRYHVMLTSAGGSYSRWGDLALTRWREDGTRDQWGAFCYVQDMADGAFWSTAYQPAQTVPSHYEVIFSEGRAEFRRRDREFDMHTEIVVSPEDDIELRRTKIVNRSARTRTIELTSYAEVVLAPAVADAMHQAFGNLFVQTEIDRQRGAILCTRRPRSNNESVPWMFHLMSVHGAVSSATSYETDRMEFIGRGNTPSYPKAIQVDGPLSGSAGSVLDPIMAIRHRITLEPEQSVICDMVIGAAQTREHCLGLIGKYQDRHLAGRVIELAWTHNQVVLRQLNASEADAQLYGRLANSVIYANPLLRAEGSILARNERGQSALWSYSISGDLPIVLVQIHDMAHLELVRQMVQAHAYWRSKGLAVDLVIWNEDHAGYRQVLQDQILGLISSVTGAHAIDRPGGIFVRLVDQISDEDRILFQSVARVILSDRKGSLAEQVNRRDPPELRMPLLVPDTPTVVQGRSDEESLRSHEPDHELAPLFQNGIGGFSANGREYRIITGGDSFTPVPWCNVLANPTFGTVVSESGQSYSWGENAHEFRLTPWENDPVSDGSGEAFYLRDEESGAYWSPTPLPRRGNGTYLTRHGFGYSVFEHREDGIFSELTVYVALDAAVKYSVLRIRNESDRQRQLSATGYVEWVLGDLRAKTAMHITSEIEPRTGAWLARNHYNTEFPQRVAFFDVDAVKAVSSDRREFIGRNRSLGNPIAMERKRLSGKSGAGFDPCAAMQVAFDLGPGQERELVFVLGVTDAREAEPTGLIMRHRRSSTAHEALQAVHHYWAKTLGVLYIATPEPAVDILANGWLLYQTLACRLWGRSGFYQSGGAFGFRDQLQDAMAVVHSEPALARSHLLLCASRQFIEGDVQHWWHPPAGRGVRTRCSDDYLWLPLAVWRYVIVTGDTGVLDESVTFIEGRPLGPDEDSYYDLPSRSVHAASLYQHCTEAIRHGLRFGTHGLSLIGSCDWNDGMDKVGDQGKGESIWLSFFLYEVLMQFAQIAAGRGDLAFAENCRDQAALLGRNINKNGWDGNWYLRAYFDDGSPLGSAGNTECRIDSISQSWAVMSGAGEPQRCEQAMAAVKQHLVREEAGLIQLLDPPFDHAGQNPGYIRGYVPGVRENGGQYTHAAIWAVMAFARMGDAQSAWELFRMINPLNHTRTIREVGIYKVEPYVMAADVYAVTPHTGRGGWTWYTGSAGWMYRLLTESLLGLCVEGNRLTITPCLPQDWESYCLDYRYHGTRYRITIRQQRSEEAEHVGSRYMLDGSLQEEAGLVLRDDGLEHAVEVTLYRKK</sequence>
<proteinExistence type="predicted"/>
<protein>
    <submittedName>
        <fullName evidence="8">GH36-type glycosyl hydrolase domain-containing protein</fullName>
    </submittedName>
</protein>
<evidence type="ECO:0000313" key="9">
    <source>
        <dbReference type="Proteomes" id="UP001617427"/>
    </source>
</evidence>
<dbReference type="InterPro" id="IPR012341">
    <property type="entry name" value="6hp_glycosidase-like_sf"/>
</dbReference>
<dbReference type="Pfam" id="PF10091">
    <property type="entry name" value="Glycoamylase"/>
    <property type="match status" value="1"/>
</dbReference>
<dbReference type="Pfam" id="PF17167">
    <property type="entry name" value="Glyco_hydro_94"/>
    <property type="match status" value="1"/>
</dbReference>
<evidence type="ECO:0000313" key="8">
    <source>
        <dbReference type="EMBL" id="MFJ3046078.1"/>
    </source>
</evidence>
<accession>A0ABW8EXA2</accession>
<feature type="domain" description="Glycosyl hydrolase 94 supersandwich" evidence="5">
    <location>
        <begin position="2116"/>
        <end position="2374"/>
    </location>
</feature>
<dbReference type="InterPro" id="IPR008928">
    <property type="entry name" value="6-hairpin_glycosidase_sf"/>
</dbReference>
<dbReference type="Gene3D" id="2.70.98.40">
    <property type="entry name" value="Glycoside hydrolase, family 65, N-terminal domain"/>
    <property type="match status" value="2"/>
</dbReference>
<feature type="domain" description="Glycosyl hydrolase 94 supersandwich" evidence="5">
    <location>
        <begin position="1606"/>
        <end position="1882"/>
    </location>
</feature>
<dbReference type="InterPro" id="IPR029044">
    <property type="entry name" value="Nucleotide-diphossugar_trans"/>
</dbReference>
<name>A0ABW8EXA2_9BURK</name>
<dbReference type="Pfam" id="PF03633">
    <property type="entry name" value="Glyco_hydro_65C"/>
    <property type="match status" value="1"/>
</dbReference>
<dbReference type="Gene3D" id="1.50.10.140">
    <property type="match status" value="2"/>
</dbReference>
<dbReference type="SUPFAM" id="SSF74650">
    <property type="entry name" value="Galactose mutarotase-like"/>
    <property type="match status" value="2"/>
</dbReference>
<dbReference type="Proteomes" id="UP001617427">
    <property type="component" value="Unassembled WGS sequence"/>
</dbReference>
<evidence type="ECO:0000256" key="1">
    <source>
        <dbReference type="ARBA" id="ARBA00022676"/>
    </source>
</evidence>
<dbReference type="InterPro" id="IPR005194">
    <property type="entry name" value="Glyco_hydro_65_C"/>
</dbReference>
<feature type="transmembrane region" description="Helical" evidence="3">
    <location>
        <begin position="382"/>
        <end position="407"/>
    </location>
</feature>
<keyword evidence="3" id="KW-0472">Membrane</keyword>
<gene>
    <name evidence="8" type="ORF">ACIPEN_09615</name>
</gene>
<feature type="transmembrane region" description="Helical" evidence="3">
    <location>
        <begin position="934"/>
        <end position="957"/>
    </location>
</feature>
<dbReference type="InterPro" id="IPR037018">
    <property type="entry name" value="GH65_N"/>
</dbReference>
<dbReference type="SUPFAM" id="SSF48208">
    <property type="entry name" value="Six-hairpin glycosidases"/>
    <property type="match status" value="1"/>
</dbReference>
<reference evidence="8 9" key="1">
    <citation type="submission" date="2024-10" db="EMBL/GenBank/DDBJ databases">
        <title>The Natural Products Discovery Center: Release of the First 8490 Sequenced Strains for Exploring Actinobacteria Biosynthetic Diversity.</title>
        <authorList>
            <person name="Kalkreuter E."/>
            <person name="Kautsar S.A."/>
            <person name="Yang D."/>
            <person name="Bader C.D."/>
            <person name="Teijaro C.N."/>
            <person name="Fluegel L."/>
            <person name="Davis C.M."/>
            <person name="Simpson J.R."/>
            <person name="Lauterbach L."/>
            <person name="Steele A.D."/>
            <person name="Gui C."/>
            <person name="Meng S."/>
            <person name="Li G."/>
            <person name="Viehrig K."/>
            <person name="Ye F."/>
            <person name="Su P."/>
            <person name="Kiefer A.F."/>
            <person name="Nichols A."/>
            <person name="Cepeda A.J."/>
            <person name="Yan W."/>
            <person name="Fan B."/>
            <person name="Jiang Y."/>
            <person name="Adhikari A."/>
            <person name="Zheng C.-J."/>
            <person name="Schuster L."/>
            <person name="Cowan T.M."/>
            <person name="Smanski M.J."/>
            <person name="Chevrette M.G."/>
            <person name="De Carvalho L.P.S."/>
            <person name="Shen B."/>
        </authorList>
    </citation>
    <scope>NUCLEOTIDE SEQUENCE [LARGE SCALE GENOMIC DNA]</scope>
    <source>
        <strain evidence="8 9">NPDC087045</strain>
    </source>
</reference>
<evidence type="ECO:0000256" key="3">
    <source>
        <dbReference type="SAM" id="Phobius"/>
    </source>
</evidence>
<dbReference type="InterPro" id="IPR010383">
    <property type="entry name" value="Glyco_hydrolase_94_b-supersand"/>
</dbReference>
<dbReference type="InterPro" id="IPR052047">
    <property type="entry name" value="GH94_Enzymes"/>
</dbReference>
<feature type="domain" description="Glycosyl hydrolase 94 catalytic" evidence="7">
    <location>
        <begin position="2399"/>
        <end position="2823"/>
    </location>
</feature>
<feature type="transmembrane region" description="Helical" evidence="3">
    <location>
        <begin position="862"/>
        <end position="883"/>
    </location>
</feature>
<evidence type="ECO:0000259" key="6">
    <source>
        <dbReference type="Pfam" id="PF10091"/>
    </source>
</evidence>
<dbReference type="GO" id="GO:0016787">
    <property type="term" value="F:hydrolase activity"/>
    <property type="evidence" value="ECO:0007669"/>
    <property type="project" value="UniProtKB-KW"/>
</dbReference>
<evidence type="ECO:0000259" key="5">
    <source>
        <dbReference type="Pfam" id="PF06165"/>
    </source>
</evidence>
<dbReference type="InterPro" id="IPR037824">
    <property type="entry name" value="GH94N_2_NdvB"/>
</dbReference>
<keyword evidence="8" id="KW-0378">Hydrolase</keyword>
<dbReference type="Gene3D" id="2.60.420.10">
    <property type="entry name" value="Maltose phosphorylase, domain 3"/>
    <property type="match status" value="1"/>
</dbReference>
<feature type="transmembrane region" description="Helical" evidence="3">
    <location>
        <begin position="798"/>
        <end position="814"/>
    </location>
</feature>
<comment type="caution">
    <text evidence="8">The sequence shown here is derived from an EMBL/GenBank/DDBJ whole genome shotgun (WGS) entry which is preliminary data.</text>
</comment>
<keyword evidence="3" id="KW-0812">Transmembrane</keyword>
<evidence type="ECO:0000259" key="4">
    <source>
        <dbReference type="Pfam" id="PF03633"/>
    </source>
</evidence>
<dbReference type="InterPro" id="IPR033432">
    <property type="entry name" value="GH94_catalytic"/>
</dbReference>
<dbReference type="SUPFAM" id="SSF53448">
    <property type="entry name" value="Nucleotide-diphospho-sugar transferases"/>
    <property type="match status" value="1"/>
</dbReference>
<dbReference type="EMBL" id="JBIUZV010000004">
    <property type="protein sequence ID" value="MFJ3046078.1"/>
    <property type="molecule type" value="Genomic_DNA"/>
</dbReference>
<dbReference type="PANTHER" id="PTHR37469:SF2">
    <property type="entry name" value="CELLOBIONIC ACID PHOSPHORYLASE"/>
    <property type="match status" value="1"/>
</dbReference>
<dbReference type="Gene3D" id="1.50.10.10">
    <property type="match status" value="1"/>
</dbReference>
<dbReference type="Pfam" id="PF06165">
    <property type="entry name" value="GH94_b-supersand"/>
    <property type="match status" value="2"/>
</dbReference>
<feature type="transmembrane region" description="Helical" evidence="3">
    <location>
        <begin position="413"/>
        <end position="442"/>
    </location>
</feature>
<feature type="transmembrane region" description="Helical" evidence="3">
    <location>
        <begin position="820"/>
        <end position="842"/>
    </location>
</feature>
<evidence type="ECO:0000256" key="2">
    <source>
        <dbReference type="ARBA" id="ARBA00022679"/>
    </source>
</evidence>